<reference evidence="1 2" key="1">
    <citation type="submission" date="2022-05" db="EMBL/GenBank/DDBJ databases">
        <title>Novel Pseudomonas spp. Isolated from a Rainbow Trout Aquaculture Facility.</title>
        <authorList>
            <person name="Testerman T."/>
            <person name="Graf J."/>
        </authorList>
    </citation>
    <scope>NUCLEOTIDE SEQUENCE [LARGE SCALE GENOMIC DNA]</scope>
    <source>
        <strain evidence="1 2">ID681</strain>
    </source>
</reference>
<name>A0ABT5NMH3_9PSED</name>
<dbReference type="InterPro" id="IPR036619">
    <property type="entry name" value="NinB_sf"/>
</dbReference>
<dbReference type="Gene3D" id="1.10.3790.10">
    <property type="entry name" value="NinB"/>
    <property type="match status" value="1"/>
</dbReference>
<evidence type="ECO:0000313" key="1">
    <source>
        <dbReference type="EMBL" id="MDD0989290.1"/>
    </source>
</evidence>
<accession>A0ABT5NMH3</accession>
<sequence length="166" mass="18643">MTDKISVNCQAKLSEAITKPRHFWSSGPSRVREVCRLAYLFATDLALDGAIEIIVRPVKSRRTLEQNAKLWAMLADISRQVEWPVNGVMQRLDSEDWKALMTAAARQEVRMASGINGGVVMLGVSTKRMTVAELGDVIECMYVFGAERDVRWSEPKGQMPEQWEAA</sequence>
<keyword evidence="2" id="KW-1185">Reference proteome</keyword>
<proteinExistence type="predicted"/>
<gene>
    <name evidence="1" type="ORF">M5G11_01915</name>
</gene>
<dbReference type="Proteomes" id="UP001148203">
    <property type="component" value="Unassembled WGS sequence"/>
</dbReference>
<dbReference type="InterPro" id="IPR008711">
    <property type="entry name" value="Recombinase_NinB"/>
</dbReference>
<dbReference type="Pfam" id="PF05772">
    <property type="entry name" value="NinB"/>
    <property type="match status" value="1"/>
</dbReference>
<dbReference type="RefSeq" id="WP_273911314.1">
    <property type="nucleotide sequence ID" value="NZ_JAMDGX010000040.1"/>
</dbReference>
<dbReference type="SUPFAM" id="SSF103370">
    <property type="entry name" value="NinB"/>
    <property type="match status" value="1"/>
</dbReference>
<comment type="caution">
    <text evidence="1">The sequence shown here is derived from an EMBL/GenBank/DDBJ whole genome shotgun (WGS) entry which is preliminary data.</text>
</comment>
<dbReference type="EMBL" id="JAMDGY010000009">
    <property type="protein sequence ID" value="MDD0989290.1"/>
    <property type="molecule type" value="Genomic_DNA"/>
</dbReference>
<protein>
    <submittedName>
        <fullName evidence="1">Recombination protein NinB</fullName>
    </submittedName>
</protein>
<evidence type="ECO:0000313" key="2">
    <source>
        <dbReference type="Proteomes" id="UP001148203"/>
    </source>
</evidence>
<organism evidence="1 2">
    <name type="scientific">Pseudomonas fontis</name>
    <dbReference type="NCBI Taxonomy" id="2942633"/>
    <lineage>
        <taxon>Bacteria</taxon>
        <taxon>Pseudomonadati</taxon>
        <taxon>Pseudomonadota</taxon>
        <taxon>Gammaproteobacteria</taxon>
        <taxon>Pseudomonadales</taxon>
        <taxon>Pseudomonadaceae</taxon>
        <taxon>Pseudomonas</taxon>
    </lineage>
</organism>